<dbReference type="OrthoDB" id="5540856at2"/>
<evidence type="ECO:0008006" key="3">
    <source>
        <dbReference type="Google" id="ProtNLM"/>
    </source>
</evidence>
<gene>
    <name evidence="1" type="ORF">AO384_1294</name>
</gene>
<evidence type="ECO:0000313" key="1">
    <source>
        <dbReference type="EMBL" id="OAU95688.1"/>
    </source>
</evidence>
<sequence>MKLILKQYLSQMRERHELDAFLPELLSDMGFNVISKPQVGTRQYGVDVAAIGKNTRGEDAVYLFSIKGGDLTRKEWDGDSNQALRGSLNEIIDVYIDRFIPSEHKDKPVIICLCFGGEIKEQVRLNVSSFIDKNTNNKISFEEWNGDKLAQLIQDNFLKEDFLPRDYQGLMRKSLALLDEPLTSYGYFKELITEILASNKAEIARIRQVYISLWILFVWCRDENNLESAFLSAELATLYCWNLIKNLDSYSEKQKRKIVDAINSLISLYRLVSDFYLRTKIIPYCHIQHGLSSAVQGRNHIDVNLKLFDILGRLSLETLWLSNEITNVNEENDEILLKNTQSQYIQAIKNLINNNPILLSPYREGQTIEVALALLALNQEDDLTYIHSWLEAMLDRIRSNFLANQTYPSTLSEYSKLIKHPAHEQGYKEKVTQSSVLYAFLATYAAVTDMQDIYDSIKILYRDYIGHCNLQAWYLSDDSEAAIWKNSAAHGATLAGLNLNTSMHEWQEEVLYQCKNSATFKELSAIKSGSPCLLLIACRHHKYPLPYDFFINLGTDVDKILNSTPFS</sequence>
<dbReference type="RefSeq" id="WP_064609828.1">
    <property type="nucleotide sequence ID" value="NZ_LXHB01000010.1"/>
</dbReference>
<evidence type="ECO:0000313" key="2">
    <source>
        <dbReference type="Proteomes" id="UP000078228"/>
    </source>
</evidence>
<dbReference type="AlphaFoldDB" id="A0A198UGW8"/>
<comment type="caution">
    <text evidence="1">The sequence shown here is derived from an EMBL/GenBank/DDBJ whole genome shotgun (WGS) entry which is preliminary data.</text>
</comment>
<dbReference type="PATRIC" id="fig|480.237.peg.1111"/>
<dbReference type="Proteomes" id="UP000078228">
    <property type="component" value="Unassembled WGS sequence"/>
</dbReference>
<accession>A0A198UGW8</accession>
<reference evidence="1 2" key="1">
    <citation type="journal article" date="2016" name="Genome Biol. Evol.">
        <title>Comparative Genomic Analyses of the Moraxella catarrhalis Serosensitive and Seroresistant Lineages Demonstrate Their Independent Evolution.</title>
        <authorList>
            <person name="Earl J.P."/>
            <person name="de Vries S.P."/>
            <person name="Ahmed A."/>
            <person name="Powell E."/>
            <person name="Schultz M.P."/>
            <person name="Hermans P.W."/>
            <person name="Hill D.J."/>
            <person name="Zhou Z."/>
            <person name="Constantinidou C.I."/>
            <person name="Hu F.Z."/>
            <person name="Bootsma H.J."/>
            <person name="Ehrlich G.D."/>
        </authorList>
    </citation>
    <scope>NUCLEOTIDE SEQUENCE [LARGE SCALE GENOMIC DNA]</scope>
    <source>
        <strain evidence="1 2">Z7542</strain>
    </source>
</reference>
<organism evidence="1 2">
    <name type="scientific">Moraxella catarrhalis</name>
    <name type="common">Branhamella catarrhalis</name>
    <dbReference type="NCBI Taxonomy" id="480"/>
    <lineage>
        <taxon>Bacteria</taxon>
        <taxon>Pseudomonadati</taxon>
        <taxon>Pseudomonadota</taxon>
        <taxon>Gammaproteobacteria</taxon>
        <taxon>Moraxellales</taxon>
        <taxon>Moraxellaceae</taxon>
        <taxon>Moraxella</taxon>
    </lineage>
</organism>
<keyword evidence="2" id="KW-1185">Reference proteome</keyword>
<dbReference type="EMBL" id="LXHC01000022">
    <property type="protein sequence ID" value="OAU95688.1"/>
    <property type="molecule type" value="Genomic_DNA"/>
</dbReference>
<name>A0A198UGW8_MORCA</name>
<protein>
    <recommendedName>
        <fullName evidence="3">Chemotaxis protein</fullName>
    </recommendedName>
</protein>
<proteinExistence type="predicted"/>